<name>A0A401TGH9_CHIPU</name>
<proteinExistence type="predicted"/>
<feature type="compositionally biased region" description="Basic and acidic residues" evidence="1">
    <location>
        <begin position="59"/>
        <end position="70"/>
    </location>
</feature>
<dbReference type="AlphaFoldDB" id="A0A401TGH9"/>
<protein>
    <submittedName>
        <fullName evidence="2">Uncharacterized protein</fullName>
    </submittedName>
</protein>
<keyword evidence="3" id="KW-1185">Reference proteome</keyword>
<dbReference type="EMBL" id="BEZZ01061665">
    <property type="protein sequence ID" value="GCC41745.1"/>
    <property type="molecule type" value="Genomic_DNA"/>
</dbReference>
<organism evidence="2 3">
    <name type="scientific">Chiloscyllium punctatum</name>
    <name type="common">Brownbanded bambooshark</name>
    <name type="synonym">Hemiscyllium punctatum</name>
    <dbReference type="NCBI Taxonomy" id="137246"/>
    <lineage>
        <taxon>Eukaryota</taxon>
        <taxon>Metazoa</taxon>
        <taxon>Chordata</taxon>
        <taxon>Craniata</taxon>
        <taxon>Vertebrata</taxon>
        <taxon>Chondrichthyes</taxon>
        <taxon>Elasmobranchii</taxon>
        <taxon>Galeomorphii</taxon>
        <taxon>Galeoidea</taxon>
        <taxon>Orectolobiformes</taxon>
        <taxon>Hemiscylliidae</taxon>
        <taxon>Chiloscyllium</taxon>
    </lineage>
</organism>
<feature type="region of interest" description="Disordered" evidence="1">
    <location>
        <begin position="34"/>
        <end position="70"/>
    </location>
</feature>
<evidence type="ECO:0000313" key="2">
    <source>
        <dbReference type="EMBL" id="GCC41745.1"/>
    </source>
</evidence>
<sequence length="70" mass="7358">MPTAPGVYGGIAAPAAAHCNRAGRPLLRRLLERSEPDSPHLLRPGLEAPPQVPLPLPDRLPDAERPPTGG</sequence>
<accession>A0A401TGH9</accession>
<comment type="caution">
    <text evidence="2">The sequence shown here is derived from an EMBL/GenBank/DDBJ whole genome shotgun (WGS) entry which is preliminary data.</text>
</comment>
<evidence type="ECO:0000313" key="3">
    <source>
        <dbReference type="Proteomes" id="UP000287033"/>
    </source>
</evidence>
<dbReference type="Proteomes" id="UP000287033">
    <property type="component" value="Unassembled WGS sequence"/>
</dbReference>
<evidence type="ECO:0000256" key="1">
    <source>
        <dbReference type="SAM" id="MobiDB-lite"/>
    </source>
</evidence>
<reference evidence="2 3" key="1">
    <citation type="journal article" date="2018" name="Nat. Ecol. Evol.">
        <title>Shark genomes provide insights into elasmobranch evolution and the origin of vertebrates.</title>
        <authorList>
            <person name="Hara Y"/>
            <person name="Yamaguchi K"/>
            <person name="Onimaru K"/>
            <person name="Kadota M"/>
            <person name="Koyanagi M"/>
            <person name="Keeley SD"/>
            <person name="Tatsumi K"/>
            <person name="Tanaka K"/>
            <person name="Motone F"/>
            <person name="Kageyama Y"/>
            <person name="Nozu R"/>
            <person name="Adachi N"/>
            <person name="Nishimura O"/>
            <person name="Nakagawa R"/>
            <person name="Tanegashima C"/>
            <person name="Kiyatake I"/>
            <person name="Matsumoto R"/>
            <person name="Murakumo K"/>
            <person name="Nishida K"/>
            <person name="Terakita A"/>
            <person name="Kuratani S"/>
            <person name="Sato K"/>
            <person name="Hyodo S Kuraku.S."/>
        </authorList>
    </citation>
    <scope>NUCLEOTIDE SEQUENCE [LARGE SCALE GENOMIC DNA]</scope>
</reference>
<gene>
    <name evidence="2" type="ORF">chiPu_0025593</name>
</gene>